<organism evidence="2 3">
    <name type="scientific">Ruegeria haliotis</name>
    <dbReference type="NCBI Taxonomy" id="2747601"/>
    <lineage>
        <taxon>Bacteria</taxon>
        <taxon>Pseudomonadati</taxon>
        <taxon>Pseudomonadota</taxon>
        <taxon>Alphaproteobacteria</taxon>
        <taxon>Rhodobacterales</taxon>
        <taxon>Roseobacteraceae</taxon>
        <taxon>Ruegeria</taxon>
    </lineage>
</organism>
<proteinExistence type="predicted"/>
<dbReference type="RefSeq" id="WP_176864752.1">
    <property type="nucleotide sequence ID" value="NZ_JABXWT010000004.1"/>
</dbReference>
<protein>
    <recommendedName>
        <fullName evidence="1">Formyl transferase N-terminal domain-containing protein</fullName>
    </recommendedName>
</protein>
<gene>
    <name evidence="2" type="ORF">HW561_11250</name>
</gene>
<dbReference type="InterPro" id="IPR002376">
    <property type="entry name" value="Formyl_transf_N"/>
</dbReference>
<evidence type="ECO:0000313" key="2">
    <source>
        <dbReference type="EMBL" id="NVO56366.1"/>
    </source>
</evidence>
<accession>A0ABX2PQD6</accession>
<dbReference type="Proteomes" id="UP000630805">
    <property type="component" value="Unassembled WGS sequence"/>
</dbReference>
<evidence type="ECO:0000259" key="1">
    <source>
        <dbReference type="Pfam" id="PF00551"/>
    </source>
</evidence>
<dbReference type="Pfam" id="PF00551">
    <property type="entry name" value="Formyl_trans_N"/>
    <property type="match status" value="1"/>
</dbReference>
<dbReference type="EMBL" id="JABXWT010000004">
    <property type="protein sequence ID" value="NVO56366.1"/>
    <property type="molecule type" value="Genomic_DNA"/>
</dbReference>
<dbReference type="SUPFAM" id="SSF53328">
    <property type="entry name" value="Formyltransferase"/>
    <property type="match status" value="1"/>
</dbReference>
<name>A0ABX2PQD6_9RHOB</name>
<dbReference type="Gene3D" id="3.40.50.12230">
    <property type="match status" value="1"/>
</dbReference>
<dbReference type="InterPro" id="IPR036477">
    <property type="entry name" value="Formyl_transf_N_sf"/>
</dbReference>
<feature type="domain" description="Formyl transferase N-terminal" evidence="1">
    <location>
        <begin position="32"/>
        <end position="151"/>
    </location>
</feature>
<comment type="caution">
    <text evidence="2">The sequence shown here is derived from an EMBL/GenBank/DDBJ whole genome shotgun (WGS) entry which is preliminary data.</text>
</comment>
<reference evidence="2 3" key="1">
    <citation type="submission" date="2020-06" db="EMBL/GenBank/DDBJ databases">
        <authorList>
            <person name="Cao W.R."/>
        </authorList>
    </citation>
    <scope>NUCLEOTIDE SEQUENCE [LARGE SCALE GENOMIC DNA]</scope>
    <source>
        <strain evidence="2 3">B1Z28</strain>
    </source>
</reference>
<evidence type="ECO:0000313" key="3">
    <source>
        <dbReference type="Proteomes" id="UP000630805"/>
    </source>
</evidence>
<sequence length="242" mass="26927">MTSGIDPAKQGDGPKVLFFGRENCDGTQKALQLMNHAGFDISYVESRGLGQSLPDWVHDWRGDYIFCFRSYFILNQALIDSASIAAINFHPGPPGYPGSGCINFALYDGAEEYGVTAHLINTKVDNGQIIKALRFPILRHDGLRSVLARTHLYLFHLLQEVVGGVAAGGQTYLSNQISGSGEESWRGEARKMKELSAMQQLPLDIDAKEFNRRLHSMHLPEYPLHISLHGRRFVLQGEADEN</sequence>
<keyword evidence="3" id="KW-1185">Reference proteome</keyword>